<organism evidence="1 2">
    <name type="scientific">Aspergillus costaricaensis CBS 115574</name>
    <dbReference type="NCBI Taxonomy" id="1448317"/>
    <lineage>
        <taxon>Eukaryota</taxon>
        <taxon>Fungi</taxon>
        <taxon>Dikarya</taxon>
        <taxon>Ascomycota</taxon>
        <taxon>Pezizomycotina</taxon>
        <taxon>Eurotiomycetes</taxon>
        <taxon>Eurotiomycetidae</taxon>
        <taxon>Eurotiales</taxon>
        <taxon>Aspergillaceae</taxon>
        <taxon>Aspergillus</taxon>
        <taxon>Aspergillus subgen. Circumdati</taxon>
    </lineage>
</organism>
<protein>
    <submittedName>
        <fullName evidence="1">Uncharacterized protein</fullName>
    </submittedName>
</protein>
<sequence>MMQQSPYSAYNEPYETMLNYSISVCNLTGVRTEPTAGGIAIPAADPTCSTDTWYTVQQGEKCDSIAIAYSFSSLTLYQMNPTLYNCSDPTVGLDLCLPLACGYIYQVTAADNCPTIAATVGTSWMKLVSYNGMIESDCSNIADTALLGGVRCVSPPGGALNFTVSSNSSSESGIDAQGGSGSGYGTSFVALPNDVTLADGTTTDCGQYYTVVSGDSCVSVLAQANTPFNLFMAANPSISSAATCDGDLKVGVIYCIHPMSGFNATDINGNLTISTNGLCGNGTTCLGSSFGDCCSISGYCGSTADYCTAGLCDSSYGLCVSGNPISLDGLCASRSSTNATCVGSQFGSCCSLDGYCGDTFDYCTYNLCQSAFGSCEEAPPISSDGLCGALSSVNATCAGSSFGNCCSINGYCGSTSDYCAYTSCQTEFGTCDAGPTISSDGLCGALSSNATCAGSAFGDCCSVNGYCGSTDDYCGIDSCDSSFGTCDTVTVSPDGLCGSMSSVNASCAGSQFGDCCSTSGYCGSTDAYCGVGQCQSAFGSCTEQPISSDGLCGFMSSNSATCLGSQFGDCCSVNGYCGSSDAYCAAANCLSVYGSCSS</sequence>
<name>A0ACD1IGS7_9EURO</name>
<keyword evidence="2" id="KW-1185">Reference proteome</keyword>
<gene>
    <name evidence="1" type="ORF">BO79DRAFT_263330</name>
</gene>
<dbReference type="Proteomes" id="UP000249748">
    <property type="component" value="Unassembled WGS sequence"/>
</dbReference>
<proteinExistence type="predicted"/>
<accession>A0ACD1IGS7</accession>
<evidence type="ECO:0000313" key="1">
    <source>
        <dbReference type="EMBL" id="RAK89771.1"/>
    </source>
</evidence>
<dbReference type="EMBL" id="KZ824546">
    <property type="protein sequence ID" value="RAK89771.1"/>
    <property type="molecule type" value="Genomic_DNA"/>
</dbReference>
<evidence type="ECO:0000313" key="2">
    <source>
        <dbReference type="Proteomes" id="UP000249748"/>
    </source>
</evidence>
<reference evidence="1" key="1">
    <citation type="submission" date="2018-02" db="EMBL/GenBank/DDBJ databases">
        <title>The genomes of Aspergillus section Nigri reveals drivers in fungal speciation.</title>
        <authorList>
            <consortium name="DOE Joint Genome Institute"/>
            <person name="Vesth T.C."/>
            <person name="Nybo J."/>
            <person name="Theobald S."/>
            <person name="Brandl J."/>
            <person name="Frisvad J.C."/>
            <person name="Nielsen K.F."/>
            <person name="Lyhne E.K."/>
            <person name="Kogle M.E."/>
            <person name="Kuo A."/>
            <person name="Riley R."/>
            <person name="Clum A."/>
            <person name="Nolan M."/>
            <person name="Lipzen A."/>
            <person name="Salamov A."/>
            <person name="Henrissat B."/>
            <person name="Wiebenga A."/>
            <person name="De vries R.P."/>
            <person name="Grigoriev I.V."/>
            <person name="Mortensen U.H."/>
            <person name="Andersen M.R."/>
            <person name="Baker S.E."/>
        </authorList>
    </citation>
    <scope>NUCLEOTIDE SEQUENCE</scope>
    <source>
        <strain evidence="1">CBS 115574</strain>
    </source>
</reference>